<dbReference type="KEGG" id="rgr:FZ934_25230"/>
<keyword evidence="2" id="KW-1185">Reference proteome</keyword>
<gene>
    <name evidence="1" type="ORF">FZ934_25230</name>
</gene>
<evidence type="ECO:0000313" key="2">
    <source>
        <dbReference type="Proteomes" id="UP000326881"/>
    </source>
</evidence>
<accession>A0A5Q0CCG4</accession>
<dbReference type="OrthoDB" id="8447790at2"/>
<keyword evidence="1" id="KW-0614">Plasmid</keyword>
<dbReference type="Proteomes" id="UP000326881">
    <property type="component" value="Plasmid unnamed"/>
</dbReference>
<dbReference type="EMBL" id="CP043499">
    <property type="protein sequence ID" value="QFY63548.1"/>
    <property type="molecule type" value="Genomic_DNA"/>
</dbReference>
<name>A0A5Q0CCG4_9HYPH</name>
<geneLocation type="plasmid" evidence="1 2">
    <name>unnamed</name>
</geneLocation>
<reference evidence="1 2" key="1">
    <citation type="submission" date="2019-08" db="EMBL/GenBank/DDBJ databases">
        <title>Prosopis cineraria nodule microbiome.</title>
        <authorList>
            <person name="Ali R."/>
            <person name="Chaluvadi S.R."/>
            <person name="Wang X."/>
        </authorList>
    </citation>
    <scope>NUCLEOTIDE SEQUENCE [LARGE SCALE GENOMIC DNA]</scope>
    <source>
        <strain evidence="1 2">BG7</strain>
        <plasmid evidence="1 2">unnamed</plasmid>
    </source>
</reference>
<proteinExistence type="predicted"/>
<protein>
    <submittedName>
        <fullName evidence="1">Uncharacterized protein</fullName>
    </submittedName>
</protein>
<sequence>MPTLRLVRPRKHVVLTITGGSLVTKGDWTVLEADPTSALLESKGQWENWILGSPGNSNNMRLYDKSDHKVMLLKGYTEGNSSGDGEIMLPGFGGTFGDDPFQWFLGS</sequence>
<dbReference type="RefSeq" id="WP_153273508.1">
    <property type="nucleotide sequence ID" value="NZ_CP043499.1"/>
</dbReference>
<dbReference type="AlphaFoldDB" id="A0A5Q0CCG4"/>
<evidence type="ECO:0000313" key="1">
    <source>
        <dbReference type="EMBL" id="QFY63548.1"/>
    </source>
</evidence>
<organism evidence="1 2">
    <name type="scientific">Rhizobium grahamii</name>
    <dbReference type="NCBI Taxonomy" id="1120045"/>
    <lineage>
        <taxon>Bacteria</taxon>
        <taxon>Pseudomonadati</taxon>
        <taxon>Pseudomonadota</taxon>
        <taxon>Alphaproteobacteria</taxon>
        <taxon>Hyphomicrobiales</taxon>
        <taxon>Rhizobiaceae</taxon>
        <taxon>Rhizobium/Agrobacterium group</taxon>
        <taxon>Rhizobium</taxon>
    </lineage>
</organism>